<evidence type="ECO:0000313" key="4">
    <source>
        <dbReference type="EMBL" id="MBM3274995.1"/>
    </source>
</evidence>
<evidence type="ECO:0000313" key="5">
    <source>
        <dbReference type="Proteomes" id="UP000703893"/>
    </source>
</evidence>
<dbReference type="InterPro" id="IPR002820">
    <property type="entry name" value="Mopterin_CF_biosynth-C_dom"/>
</dbReference>
<keyword evidence="2" id="KW-0501">Molybdenum cofactor biosynthesis</keyword>
<accession>A0A937X6C0</accession>
<evidence type="ECO:0000259" key="3">
    <source>
        <dbReference type="Pfam" id="PF01967"/>
    </source>
</evidence>
<dbReference type="AlphaFoldDB" id="A0A937X6C0"/>
<proteinExistence type="predicted"/>
<comment type="pathway">
    <text evidence="1">Cofactor biosynthesis; molybdopterin biosynthesis.</text>
</comment>
<dbReference type="Pfam" id="PF01967">
    <property type="entry name" value="MoaC"/>
    <property type="match status" value="1"/>
</dbReference>
<dbReference type="InterPro" id="IPR036522">
    <property type="entry name" value="MoaC_sf"/>
</dbReference>
<dbReference type="SUPFAM" id="SSF55040">
    <property type="entry name" value="Molybdenum cofactor biosynthesis protein C, MoaC"/>
    <property type="match status" value="1"/>
</dbReference>
<comment type="caution">
    <text evidence="4">The sequence shown here is derived from an EMBL/GenBank/DDBJ whole genome shotgun (WGS) entry which is preliminary data.</text>
</comment>
<reference evidence="4 5" key="1">
    <citation type="submission" date="2019-03" db="EMBL/GenBank/DDBJ databases">
        <title>Lake Tanganyika Metagenome-Assembled Genomes (MAGs).</title>
        <authorList>
            <person name="Tran P."/>
        </authorList>
    </citation>
    <scope>NUCLEOTIDE SEQUENCE [LARGE SCALE GENOMIC DNA]</scope>
    <source>
        <strain evidence="4">K_DeepCast_65m_m2_236</strain>
    </source>
</reference>
<evidence type="ECO:0000256" key="1">
    <source>
        <dbReference type="ARBA" id="ARBA00005046"/>
    </source>
</evidence>
<dbReference type="EMBL" id="VGJX01000405">
    <property type="protein sequence ID" value="MBM3274995.1"/>
    <property type="molecule type" value="Genomic_DNA"/>
</dbReference>
<sequence>EGASRVEITATARTTARTGVEMEAMAAVTIAALTIYDMCKAVDRGITLTDIRLLRKSGGKSGTWERPDGL</sequence>
<feature type="non-terminal residue" evidence="4">
    <location>
        <position position="1"/>
    </location>
</feature>
<protein>
    <submittedName>
        <fullName evidence="4">Cyclic pyranopterin monophosphate synthase MoaC</fullName>
    </submittedName>
</protein>
<evidence type="ECO:0000256" key="2">
    <source>
        <dbReference type="ARBA" id="ARBA00023150"/>
    </source>
</evidence>
<dbReference type="Gene3D" id="3.30.70.640">
    <property type="entry name" value="Molybdopterin cofactor biosynthesis C (MoaC) domain"/>
    <property type="match status" value="1"/>
</dbReference>
<dbReference type="Proteomes" id="UP000703893">
    <property type="component" value="Unassembled WGS sequence"/>
</dbReference>
<dbReference type="GO" id="GO:0006777">
    <property type="term" value="P:Mo-molybdopterin cofactor biosynthetic process"/>
    <property type="evidence" value="ECO:0007669"/>
    <property type="project" value="UniProtKB-KW"/>
</dbReference>
<feature type="domain" description="Molybdopterin cofactor biosynthesis C (MoaC)" evidence="3">
    <location>
        <begin position="3"/>
        <end position="59"/>
    </location>
</feature>
<organism evidence="4 5">
    <name type="scientific">Candidatus Tanganyikabacteria bacterium</name>
    <dbReference type="NCBI Taxonomy" id="2961651"/>
    <lineage>
        <taxon>Bacteria</taxon>
        <taxon>Bacillati</taxon>
        <taxon>Candidatus Sericytochromatia</taxon>
        <taxon>Candidatus Tanganyikabacteria</taxon>
    </lineage>
</organism>
<name>A0A937X6C0_9BACT</name>
<gene>
    <name evidence="4" type="ORF">FJZ00_07570</name>
</gene>